<evidence type="ECO:0000256" key="3">
    <source>
        <dbReference type="ARBA" id="ARBA00012759"/>
    </source>
</evidence>
<dbReference type="Gene3D" id="3.90.70.10">
    <property type="entry name" value="Cysteine proteinases"/>
    <property type="match status" value="1"/>
</dbReference>
<evidence type="ECO:0000256" key="7">
    <source>
        <dbReference type="ARBA" id="ARBA00022807"/>
    </source>
</evidence>
<dbReference type="GeneID" id="25987111"/>
<feature type="compositionally biased region" description="Low complexity" evidence="8">
    <location>
        <begin position="1"/>
        <end position="17"/>
    </location>
</feature>
<feature type="region of interest" description="Disordered" evidence="8">
    <location>
        <begin position="793"/>
        <end position="820"/>
    </location>
</feature>
<dbReference type="InterPro" id="IPR029071">
    <property type="entry name" value="Ubiquitin-like_domsf"/>
</dbReference>
<dbReference type="OrthoDB" id="289038at2759"/>
<dbReference type="PANTHER" id="PTHR24006">
    <property type="entry name" value="UBIQUITIN CARBOXYL-TERMINAL HYDROLASE"/>
    <property type="match status" value="1"/>
</dbReference>
<protein>
    <recommendedName>
        <fullName evidence="3">ubiquitinyl hydrolase 1</fullName>
        <ecNumber evidence="3">3.4.19.12</ecNumber>
    </recommendedName>
</protein>
<dbReference type="GO" id="GO:0016579">
    <property type="term" value="P:protein deubiquitination"/>
    <property type="evidence" value="ECO:0007669"/>
    <property type="project" value="InterPro"/>
</dbReference>
<evidence type="ECO:0000259" key="9">
    <source>
        <dbReference type="PROSITE" id="PS50235"/>
    </source>
</evidence>
<accession>J6ESN4</accession>
<dbReference type="PANTHER" id="PTHR24006:SF888">
    <property type="entry name" value="UBIQUITIN CARBOXYL-TERMINAL HYDROLASE 30"/>
    <property type="match status" value="1"/>
</dbReference>
<keyword evidence="4" id="KW-0645">Protease</keyword>
<dbReference type="Gene3D" id="3.10.20.90">
    <property type="entry name" value="Phosphatidylinositol 3-kinase Catalytic Subunit, Chain A, domain 1"/>
    <property type="match status" value="1"/>
</dbReference>
<evidence type="ECO:0000256" key="1">
    <source>
        <dbReference type="ARBA" id="ARBA00000707"/>
    </source>
</evidence>
<dbReference type="RefSeq" id="XP_014178871.1">
    <property type="nucleotide sequence ID" value="XM_014323396.1"/>
</dbReference>
<dbReference type="InterPro" id="IPR001394">
    <property type="entry name" value="Peptidase_C19_UCH"/>
</dbReference>
<reference evidence="10 11" key="1">
    <citation type="journal article" date="2012" name="Eukaryot. Cell">
        <title>Draft genome sequence of CBS 2479, the standard type strain of Trichosporon asahii.</title>
        <authorList>
            <person name="Yang R.Y."/>
            <person name="Li H.T."/>
            <person name="Zhu H."/>
            <person name="Zhou G.P."/>
            <person name="Wang M."/>
            <person name="Wang L."/>
        </authorList>
    </citation>
    <scope>NUCLEOTIDE SEQUENCE [LARGE SCALE GENOMIC DNA]</scope>
    <source>
        <strain evidence="11">ATCC 90039 / CBS 2479 / JCM 2466 / KCTC 7840 / NCYC 2677 / UAMH 7654</strain>
    </source>
</reference>
<dbReference type="SUPFAM" id="SSF54001">
    <property type="entry name" value="Cysteine proteinases"/>
    <property type="match status" value="1"/>
</dbReference>
<evidence type="ECO:0000256" key="5">
    <source>
        <dbReference type="ARBA" id="ARBA00022786"/>
    </source>
</evidence>
<feature type="compositionally biased region" description="Basic and acidic residues" evidence="8">
    <location>
        <begin position="793"/>
        <end position="805"/>
    </location>
</feature>
<evidence type="ECO:0000256" key="8">
    <source>
        <dbReference type="SAM" id="MobiDB-lite"/>
    </source>
</evidence>
<proteinExistence type="inferred from homology"/>
<dbReference type="InterPro" id="IPR038765">
    <property type="entry name" value="Papain-like_cys_pep_sf"/>
</dbReference>
<evidence type="ECO:0000313" key="10">
    <source>
        <dbReference type="EMBL" id="EJT47539.1"/>
    </source>
</evidence>
<evidence type="ECO:0000256" key="4">
    <source>
        <dbReference type="ARBA" id="ARBA00022670"/>
    </source>
</evidence>
<dbReference type="GO" id="GO:0005634">
    <property type="term" value="C:nucleus"/>
    <property type="evidence" value="ECO:0007669"/>
    <property type="project" value="TreeGrafter"/>
</dbReference>
<keyword evidence="5" id="KW-0833">Ubl conjugation pathway</keyword>
<sequence length="935" mass="105117">MRNLKKFGGAKAAAAPKWKPDWDWVADVKDPKDITPELRRRAAGLADVPPCPLPTVRWASRQPSTNGASSSTSSKQNGVIDVDDDEGEGSSAVSIVSPKSNGPACTAKRCKSSPRCYNNLGFEKKDAKEKYVENNAGEELEFRDGPAGLCNYGATCYLWFNNVAFRNGVYEAAGEQGTLHCLASVFGRLQISRRPVVDPGPLIEALRLNKGDQQDAAEFSKLFMTLLSDEFTRRNPQGNLVKDLFEGEMEYCTRCDTCGYESKTSGTLGNERRQLTTAPFLELEISLKDKASLESRIDHMLQSERLDGDNKYSCPRCNYKLRPAIRSTSLRKLPPFLHFSLMRFVYDPRQDSRKKTKHSITYPRKLQLSDTWYELVGAFHGHFTCEVYDEESKQFFFYSDEQVKRVADGEGRPKKRIKLETDDDTESSRDAYMLVYRKMGEPLATAQDPPPSVVEAIEADNVALAAEIDGRVNKTSELASQFDSVQAEKLAVLSEIDGGDCIIPRDDLKTWIESPELATAWKGFEEVMCKHQRIDPEKTKDLRLVSRSAFDRIKQVNPDIPEVDVCATCVEAEFTRRTQRSNKEEQVKAFEELNSSSGDQDYLLPRAWLKEWKGKKGIDVPPTDPDYDLRCEHGQLYVPHTSLVSNVTAEAVALLQSIFGDFPVFTDNDVQCDECAVSEAQKQSDYNEWRARAADEKKLAKNQLNITQILGIDNYLLPKKFFAEWEAWMRGKGADRPEGLSMEYCPHGLLDFDPQMEHSNYITAAGWNELCRLYDHDPSDAVKVQFSASPEEGKKCSVTRGKDTVPAESKNKRRASARSKQMYVDVEKGTAIKDIRLHIYEQWKISPLSQRLFLRGNEVDASDTVESLRIVEGDWLCLEEIEEADDFGPEGGTEGFGGTALIGRKGELTTGEKADSSMPRVYILKRANAPSVRNV</sequence>
<dbReference type="PROSITE" id="PS50235">
    <property type="entry name" value="USP_3"/>
    <property type="match status" value="1"/>
</dbReference>
<dbReference type="KEGG" id="tasa:A1Q1_03598"/>
<feature type="region of interest" description="Disordered" evidence="8">
    <location>
        <begin position="1"/>
        <end position="21"/>
    </location>
</feature>
<feature type="compositionally biased region" description="Polar residues" evidence="8">
    <location>
        <begin position="91"/>
        <end position="100"/>
    </location>
</feature>
<evidence type="ECO:0000256" key="6">
    <source>
        <dbReference type="ARBA" id="ARBA00022801"/>
    </source>
</evidence>
<feature type="domain" description="USP" evidence="9">
    <location>
        <begin position="147"/>
        <end position="439"/>
    </location>
</feature>
<dbReference type="InterPro" id="IPR028889">
    <property type="entry name" value="USP"/>
</dbReference>
<dbReference type="Pfam" id="PF00443">
    <property type="entry name" value="UCH"/>
    <property type="match status" value="1"/>
</dbReference>
<dbReference type="EC" id="3.4.19.12" evidence="3"/>
<dbReference type="EMBL" id="ALBS01000238">
    <property type="protein sequence ID" value="EJT47539.1"/>
    <property type="molecule type" value="Genomic_DNA"/>
</dbReference>
<dbReference type="GO" id="GO:0006508">
    <property type="term" value="P:proteolysis"/>
    <property type="evidence" value="ECO:0007669"/>
    <property type="project" value="UniProtKB-KW"/>
</dbReference>
<comment type="catalytic activity">
    <reaction evidence="1">
        <text>Thiol-dependent hydrolysis of ester, thioester, amide, peptide and isopeptide bonds formed by the C-terminal Gly of ubiquitin (a 76-residue protein attached to proteins as an intracellular targeting signal).</text>
        <dbReference type="EC" id="3.4.19.12"/>
    </reaction>
</comment>
<dbReference type="AlphaFoldDB" id="J6ESN4"/>
<dbReference type="GO" id="GO:0004843">
    <property type="term" value="F:cysteine-type deubiquitinase activity"/>
    <property type="evidence" value="ECO:0007669"/>
    <property type="project" value="UniProtKB-EC"/>
</dbReference>
<dbReference type="VEuPathDB" id="FungiDB:A1Q1_03598"/>
<organism evidence="10 11">
    <name type="scientific">Trichosporon asahii var. asahii (strain ATCC 90039 / CBS 2479 / JCM 2466 / KCTC 7840 / NBRC 103889/ NCYC 2677 / UAMH 7654)</name>
    <name type="common">Yeast</name>
    <dbReference type="NCBI Taxonomy" id="1186058"/>
    <lineage>
        <taxon>Eukaryota</taxon>
        <taxon>Fungi</taxon>
        <taxon>Dikarya</taxon>
        <taxon>Basidiomycota</taxon>
        <taxon>Agaricomycotina</taxon>
        <taxon>Tremellomycetes</taxon>
        <taxon>Trichosporonales</taxon>
        <taxon>Trichosporonaceae</taxon>
        <taxon>Trichosporon</taxon>
    </lineage>
</organism>
<evidence type="ECO:0000256" key="2">
    <source>
        <dbReference type="ARBA" id="ARBA00009085"/>
    </source>
</evidence>
<evidence type="ECO:0000313" key="11">
    <source>
        <dbReference type="Proteomes" id="UP000002748"/>
    </source>
</evidence>
<name>J6ESN4_TRIAS</name>
<dbReference type="Proteomes" id="UP000002748">
    <property type="component" value="Unassembled WGS sequence"/>
</dbReference>
<dbReference type="InterPro" id="IPR050164">
    <property type="entry name" value="Peptidase_C19"/>
</dbReference>
<dbReference type="GO" id="GO:0005829">
    <property type="term" value="C:cytosol"/>
    <property type="evidence" value="ECO:0007669"/>
    <property type="project" value="TreeGrafter"/>
</dbReference>
<comment type="similarity">
    <text evidence="2">Belongs to the peptidase C19 family.</text>
</comment>
<feature type="compositionally biased region" description="Low complexity" evidence="8">
    <location>
        <begin position="69"/>
        <end position="80"/>
    </location>
</feature>
<dbReference type="HOGENOM" id="CLU_299756_0_0_1"/>
<keyword evidence="7" id="KW-0788">Thiol protease</keyword>
<dbReference type="SUPFAM" id="SSF54236">
    <property type="entry name" value="Ubiquitin-like"/>
    <property type="match status" value="1"/>
</dbReference>
<keyword evidence="6" id="KW-0378">Hydrolase</keyword>
<gene>
    <name evidence="10" type="ORF">A1Q1_03598</name>
</gene>
<comment type="caution">
    <text evidence="10">The sequence shown here is derived from an EMBL/GenBank/DDBJ whole genome shotgun (WGS) entry which is preliminary data.</text>
</comment>
<feature type="region of interest" description="Disordered" evidence="8">
    <location>
        <begin position="40"/>
        <end position="104"/>
    </location>
</feature>